<dbReference type="SUPFAM" id="SSF82866">
    <property type="entry name" value="Multidrug efflux transporter AcrB transmembrane domain"/>
    <property type="match status" value="2"/>
</dbReference>
<keyword evidence="3" id="KW-1185">Reference proteome</keyword>
<gene>
    <name evidence="2" type="ORF">BN10_580039</name>
</gene>
<dbReference type="HOGENOM" id="CLU_002755_1_2_11"/>
<feature type="transmembrane region" description="Helical" evidence="1">
    <location>
        <begin position="935"/>
        <end position="958"/>
    </location>
</feature>
<dbReference type="PANTHER" id="PTHR32063">
    <property type="match status" value="1"/>
</dbReference>
<protein>
    <submittedName>
        <fullName evidence="2">Putative Acriflavin resistance protein</fullName>
    </submittedName>
</protein>
<dbReference type="eggNOG" id="COG3696">
    <property type="taxonomic scope" value="Bacteria"/>
</dbReference>
<dbReference type="Gene3D" id="3.30.70.1430">
    <property type="entry name" value="Multidrug efflux transporter AcrB pore domain"/>
    <property type="match status" value="2"/>
</dbReference>
<feature type="transmembrane region" description="Helical" evidence="1">
    <location>
        <begin position="873"/>
        <end position="896"/>
    </location>
</feature>
<dbReference type="PANTHER" id="PTHR32063:SF4">
    <property type="entry name" value="SLR6043 PROTEIN"/>
    <property type="match status" value="1"/>
</dbReference>
<dbReference type="Gene3D" id="3.30.70.1440">
    <property type="entry name" value="Multidrug efflux transporter AcrB pore domain"/>
    <property type="match status" value="1"/>
</dbReference>
<dbReference type="Gene3D" id="3.30.70.1320">
    <property type="entry name" value="Multidrug efflux transporter AcrB pore domain like"/>
    <property type="match status" value="1"/>
</dbReference>
<feature type="transmembrane region" description="Helical" evidence="1">
    <location>
        <begin position="902"/>
        <end position="923"/>
    </location>
</feature>
<comment type="caution">
    <text evidence="2">The sequence shown here is derived from an EMBL/GenBank/DDBJ whole genome shotgun (WGS) entry which is preliminary data.</text>
</comment>
<dbReference type="RefSeq" id="WP_010850323.1">
    <property type="nucleotide sequence ID" value="NZ_HF570956.1"/>
</dbReference>
<evidence type="ECO:0000313" key="3">
    <source>
        <dbReference type="Proteomes" id="UP000013167"/>
    </source>
</evidence>
<dbReference type="EMBL" id="CAIZ01000128">
    <property type="protein sequence ID" value="CCH70474.1"/>
    <property type="molecule type" value="Genomic_DNA"/>
</dbReference>
<reference evidence="2 3" key="1">
    <citation type="journal article" date="2013" name="ISME J.">
        <title>A metabolic model for members of the genus Tetrasphaera involved in enhanced biological phosphorus removal.</title>
        <authorList>
            <person name="Kristiansen R."/>
            <person name="Nguyen H.T.T."/>
            <person name="Saunders A.M."/>
            <person name="Nielsen J.L."/>
            <person name="Wimmer R."/>
            <person name="Le V.Q."/>
            <person name="McIlroy S.J."/>
            <person name="Petrovski S."/>
            <person name="Seviour R.J."/>
            <person name="Calteau A."/>
            <person name="Nielsen K.L."/>
            <person name="Nielsen P.H."/>
        </authorList>
    </citation>
    <scope>NUCLEOTIDE SEQUENCE [LARGE SCALE GENOMIC DNA]</scope>
    <source>
        <strain evidence="2 3">Lp2</strain>
    </source>
</reference>
<dbReference type="OrthoDB" id="3306666at2"/>
<dbReference type="PRINTS" id="PR00702">
    <property type="entry name" value="ACRIFLAVINRP"/>
</dbReference>
<dbReference type="Pfam" id="PF00873">
    <property type="entry name" value="ACR_tran"/>
    <property type="match status" value="1"/>
</dbReference>
<dbReference type="Gene3D" id="3.30.2090.10">
    <property type="entry name" value="Multidrug efflux transporter AcrB TolC docking domain, DN and DC subdomains"/>
    <property type="match status" value="2"/>
</dbReference>
<feature type="transmembrane region" description="Helical" evidence="1">
    <location>
        <begin position="346"/>
        <end position="364"/>
    </location>
</feature>
<feature type="transmembrane region" description="Helical" evidence="1">
    <location>
        <begin position="970"/>
        <end position="992"/>
    </location>
</feature>
<feature type="transmembrane region" description="Helical" evidence="1">
    <location>
        <begin position="371"/>
        <end position="390"/>
    </location>
</feature>
<dbReference type="Gene3D" id="1.20.1640.10">
    <property type="entry name" value="Multidrug efflux transporter AcrB transmembrane domain"/>
    <property type="match status" value="2"/>
</dbReference>
<name>N0E5E9_9MICO</name>
<feature type="transmembrane region" description="Helical" evidence="1">
    <location>
        <begin position="520"/>
        <end position="543"/>
    </location>
</feature>
<dbReference type="SUPFAM" id="SSF82714">
    <property type="entry name" value="Multidrug efflux transporter AcrB TolC docking domain, DN and DC subdomains"/>
    <property type="match status" value="1"/>
</dbReference>
<sequence>MISYLVRTGARARVLVVILTLAAAAFAGFQMTRTSIEAVPEFAPVTVEVQSEALGLSAQEVEDLVTVPLESNLLSGVAWVDTMQSISMAGLSSIVMTFEDGTDEIRARQVVQERLTQGALLTNASKAPVMLQPTSAANRVMMIGLSSADQSLVDLSVLSRWTIRPKLMSVEGVANVSVWGMRDRQLHVQADPVRMQQHGVSLDQVVATTGNALWVSPLSFLEASTPGRGGFLDLPQQRVNVQHVSPITDSATLGRVSVEGAASPDITLADVATIVEAPPTIIGDGIVDDTSNLMLVVEKQKGVSTAAVSQGIEEALASLRPGLPGVVLDSSVYRPAEYADDTRRNLGITALIVLALIAIGSVLVYRAWRPVVIIVASVSMSLLVGWLVLWQRDTPINVLTLTGLGAGAALAIAQSVAAVDALSRAPDDGTAAKRLVAAYAAVGRSAAYTTLAAAFIAVPVHLWGGQSGVFLSEAVDGFLLAVIACLVVALLVGPGIAAALGSARLKDVGSAHLPIKAPSLALSAVAAVAVLAVGAAGAIALGLSAQDRTRPSFQEGVLVLTATAQEGTSPLSLTSTLGTLATSIRGLDGVATVGGHVGRAVSGERVVGSNTGELWVTLAAGADQDTVAARVLDAARQVDGLTSTIGTNLDHRIDRILPAAAAPLVVSVYGPVPSTLEEAAASTLEVVTSTSGVSNAALVQTPTEQTLQVTVDLAKVVALGMTPGDVRRQAATLVGGLEVGAIFQEQKVFDVQVWTAEDLRNSLEKVRALPIDTPGGVHVPLGDVASVTEGERPTTIRRESVQRRLDIVADIADAATRDAVASRLAEMTLPAEYHAEVRPESAGVEESERLALLAGLGALVGLLLLIQAATRNWWYAAAATTAIPVGMIGGLIATHLLGGLTLGAFLGLATLSVLGVHQALIAAQGMRPGAHTPRLSIVRAVLPAAVLILLMGIGLLVLGAGPGREALWDLGAVLAGGAITSSLTTLVVLPAVAARWADREESADDYAIDEHALGSHSVTSYA</sequence>
<feature type="transmembrane region" description="Helical" evidence="1">
    <location>
        <begin position="850"/>
        <end position="866"/>
    </location>
</feature>
<evidence type="ECO:0000313" key="2">
    <source>
        <dbReference type="EMBL" id="CCH70474.1"/>
    </source>
</evidence>
<feature type="transmembrane region" description="Helical" evidence="1">
    <location>
        <begin position="478"/>
        <end position="500"/>
    </location>
</feature>
<dbReference type="GO" id="GO:0005886">
    <property type="term" value="C:plasma membrane"/>
    <property type="evidence" value="ECO:0007669"/>
    <property type="project" value="TreeGrafter"/>
</dbReference>
<feature type="transmembrane region" description="Helical" evidence="1">
    <location>
        <begin position="435"/>
        <end position="458"/>
    </location>
</feature>
<feature type="transmembrane region" description="Helical" evidence="1">
    <location>
        <begin position="396"/>
        <end position="423"/>
    </location>
</feature>
<dbReference type="SUPFAM" id="SSF82693">
    <property type="entry name" value="Multidrug efflux transporter AcrB pore domain, PN1, PN2, PC1 and PC2 subdomains"/>
    <property type="match status" value="2"/>
</dbReference>
<proteinExistence type="predicted"/>
<dbReference type="GO" id="GO:0042910">
    <property type="term" value="F:xenobiotic transmembrane transporter activity"/>
    <property type="evidence" value="ECO:0007669"/>
    <property type="project" value="TreeGrafter"/>
</dbReference>
<keyword evidence="1" id="KW-0812">Transmembrane</keyword>
<evidence type="ECO:0000256" key="1">
    <source>
        <dbReference type="SAM" id="Phobius"/>
    </source>
</evidence>
<dbReference type="InterPro" id="IPR027463">
    <property type="entry name" value="AcrB_DN_DC_subdom"/>
</dbReference>
<dbReference type="Proteomes" id="UP000013167">
    <property type="component" value="Unassembled WGS sequence"/>
</dbReference>
<accession>N0E5E9</accession>
<dbReference type="InterPro" id="IPR001036">
    <property type="entry name" value="Acrflvin-R"/>
</dbReference>
<dbReference type="AlphaFoldDB" id="N0E5E9"/>
<organism evidence="2 3">
    <name type="scientific">Phycicoccus elongatus Lp2</name>
    <dbReference type="NCBI Taxonomy" id="1193181"/>
    <lineage>
        <taxon>Bacteria</taxon>
        <taxon>Bacillati</taxon>
        <taxon>Actinomycetota</taxon>
        <taxon>Actinomycetes</taxon>
        <taxon>Micrococcales</taxon>
        <taxon>Intrasporangiaceae</taxon>
        <taxon>Phycicoccus</taxon>
    </lineage>
</organism>
<dbReference type="STRING" id="1193181.BN10_580039"/>
<keyword evidence="1" id="KW-1133">Transmembrane helix</keyword>
<keyword evidence="1" id="KW-0472">Membrane</keyword>